<keyword evidence="3" id="KW-0597">Phosphoprotein</keyword>
<evidence type="ECO:0000256" key="6">
    <source>
        <dbReference type="ARBA" id="ARBA00023277"/>
    </source>
</evidence>
<dbReference type="PANTHER" id="PTHR12398">
    <property type="entry name" value="PROTEIN PHOSPHATASE INHIBITOR"/>
    <property type="match status" value="1"/>
</dbReference>
<accession>A0A6P5P601</accession>
<dbReference type="Gene3D" id="6.10.250.1050">
    <property type="match status" value="2"/>
</dbReference>
<dbReference type="CTD" id="80316"/>
<name>A0A6P5P601_MUSCR</name>
<evidence type="ECO:0000256" key="5">
    <source>
        <dbReference type="ARBA" id="ARBA00023272"/>
    </source>
</evidence>
<dbReference type="KEGG" id="mcal:110287215"/>
<proteinExistence type="inferred from homology"/>
<gene>
    <name evidence="9" type="primary">Ppp1r2c</name>
</gene>
<dbReference type="AlphaFoldDB" id="A0A6P5P601"/>
<evidence type="ECO:0000256" key="3">
    <source>
        <dbReference type="ARBA" id="ARBA00022553"/>
    </source>
</evidence>
<keyword evidence="8" id="KW-1185">Reference proteome</keyword>
<dbReference type="GO" id="GO:0009966">
    <property type="term" value="P:regulation of signal transduction"/>
    <property type="evidence" value="ECO:0007669"/>
    <property type="project" value="InterPro"/>
</dbReference>
<feature type="region of interest" description="Disordered" evidence="7">
    <location>
        <begin position="1"/>
        <end position="51"/>
    </location>
</feature>
<feature type="compositionally biased region" description="Low complexity" evidence="7">
    <location>
        <begin position="19"/>
        <end position="31"/>
    </location>
</feature>
<evidence type="ECO:0000256" key="4">
    <source>
        <dbReference type="ARBA" id="ARBA00022600"/>
    </source>
</evidence>
<keyword evidence="6" id="KW-0119">Carbohydrate metabolism</keyword>
<comment type="similarity">
    <text evidence="2">Belongs to the protein phosphatase inhibitor 2 family.</text>
</comment>
<protein>
    <submittedName>
        <fullName evidence="9">Protein phosphatase inhibitor 2 family member C</fullName>
    </submittedName>
</protein>
<feature type="region of interest" description="Disordered" evidence="7">
    <location>
        <begin position="63"/>
        <end position="88"/>
    </location>
</feature>
<keyword evidence="4" id="KW-0321">Glycogen metabolism</keyword>
<keyword evidence="5 9" id="KW-0650">Protein phosphatase inhibitor</keyword>
<feature type="compositionally biased region" description="Basic and acidic residues" evidence="7">
    <location>
        <begin position="39"/>
        <end position="49"/>
    </location>
</feature>
<organism evidence="8 9">
    <name type="scientific">Mus caroli</name>
    <name type="common">Ryukyu mouse</name>
    <name type="synonym">Ricefield mouse</name>
    <dbReference type="NCBI Taxonomy" id="10089"/>
    <lineage>
        <taxon>Eukaryota</taxon>
        <taxon>Metazoa</taxon>
        <taxon>Chordata</taxon>
        <taxon>Craniata</taxon>
        <taxon>Vertebrata</taxon>
        <taxon>Euteleostomi</taxon>
        <taxon>Mammalia</taxon>
        <taxon>Eutheria</taxon>
        <taxon>Euarchontoglires</taxon>
        <taxon>Glires</taxon>
        <taxon>Rodentia</taxon>
        <taxon>Myomorpha</taxon>
        <taxon>Muroidea</taxon>
        <taxon>Muridae</taxon>
        <taxon>Murinae</taxon>
        <taxon>Mus</taxon>
        <taxon>Mus</taxon>
    </lineage>
</organism>
<sequence length="182" mass="20419">MAASSTSHRPIKGILKNKSSTSSVEDSSESSGRPGTQELQRKKSQKWDESNILATHYPSYKDYDLMKKNEPGNPYGSVPHDGEDTVSEVQGKDAMTSDTLAKKFAASATLGTSYQGEEQESSGAHSSKFFLDKQERQRQFELKRKLHYNEGLNIKLARQLISEELQSEVEEDENQPCLHSNY</sequence>
<evidence type="ECO:0000313" key="8">
    <source>
        <dbReference type="Proteomes" id="UP000515126"/>
    </source>
</evidence>
<evidence type="ECO:0000256" key="7">
    <source>
        <dbReference type="SAM" id="MobiDB-lite"/>
    </source>
</evidence>
<dbReference type="GO" id="GO:0004864">
    <property type="term" value="F:protein phosphatase inhibitor activity"/>
    <property type="evidence" value="ECO:0007669"/>
    <property type="project" value="UniProtKB-KW"/>
</dbReference>
<evidence type="ECO:0000256" key="2">
    <source>
        <dbReference type="ARBA" id="ARBA00005472"/>
    </source>
</evidence>
<evidence type="ECO:0000256" key="1">
    <source>
        <dbReference type="ARBA" id="ARBA00002900"/>
    </source>
</evidence>
<dbReference type="RefSeq" id="XP_021009529.1">
    <property type="nucleotide sequence ID" value="XM_021153870.1"/>
</dbReference>
<dbReference type="PANTHER" id="PTHR12398:SF35">
    <property type="entry name" value="PROTEIN PHOSPHATASE INHIBITOR 2-RELATED"/>
    <property type="match status" value="1"/>
</dbReference>
<dbReference type="InterPro" id="IPR007062">
    <property type="entry name" value="PPI-2"/>
</dbReference>
<comment type="function">
    <text evidence="1">Inhibitor of protein-phosphatase 1.</text>
</comment>
<dbReference type="Proteomes" id="UP000515126">
    <property type="component" value="Chromosome X"/>
</dbReference>
<evidence type="ECO:0000313" key="9">
    <source>
        <dbReference type="RefSeq" id="XP_021009529.1"/>
    </source>
</evidence>
<reference evidence="9" key="1">
    <citation type="submission" date="2025-08" db="UniProtKB">
        <authorList>
            <consortium name="RefSeq"/>
        </authorList>
    </citation>
    <scope>IDENTIFICATION</scope>
</reference>
<dbReference type="GO" id="GO:0005977">
    <property type="term" value="P:glycogen metabolic process"/>
    <property type="evidence" value="ECO:0007669"/>
    <property type="project" value="UniProtKB-KW"/>
</dbReference>
<dbReference type="GeneID" id="110287215"/>
<dbReference type="Pfam" id="PF04979">
    <property type="entry name" value="IPP-2"/>
    <property type="match status" value="1"/>
</dbReference>